<dbReference type="InterPro" id="IPR038081">
    <property type="entry name" value="CalX-like_sf"/>
</dbReference>
<dbReference type="Pfam" id="PF18962">
    <property type="entry name" value="Por_Secre_tail"/>
    <property type="match status" value="1"/>
</dbReference>
<reference evidence="4 5" key="1">
    <citation type="submission" date="2020-08" db="EMBL/GenBank/DDBJ databases">
        <title>Croceimicrobium hydrocarbonivorans gen. nov., sp. nov., a novel marine bacterium isolated from a bacterial consortium that degrades polyethylene terephthalate.</title>
        <authorList>
            <person name="Liu R."/>
        </authorList>
    </citation>
    <scope>NUCLEOTIDE SEQUENCE [LARGE SCALE GENOMIC DNA]</scope>
    <source>
        <strain evidence="4 5">A20-9</strain>
    </source>
</reference>
<gene>
    <name evidence="4" type="ORF">H4K34_14410</name>
</gene>
<sequence length="2363" mass="259356">MKKSILLIGLCCLLFQVQAQNRNVEFRLDLSGFSPNAAGIHIAGNFQLAAGFPSNWDPSSTALSSQGNNVYSVSVNIPDGNYEYKFINGNSWGSDEIIPGACSVNGNRGLNLSSDTLIEICYTLCVCAPDSFNLSFHVDMNKEAAFSPGVDSVDIAGPFNAWNGNYDSNYNLSDPDGDGVYSGTFRLEEGLLEYKARYHNAGGTQWETGNNKQINFDRDSVLAQRCFNADTFGACPIPPDTFNVSIQIDMNADTTFNPTTDQVDIAGAFSNWDPAYNAAYQLSDPDNDLVYTAQFAFAEQLLEYKARFHSNGITNWEQGGNKTINFNRDTIVPVRCFSSDTLGNCPTQIDSFYVTLQVDLSNEKDFNPALDSIDLAAAFTNWDPNYNTTYALTDANTDSIWEITLYLPDSTLDYKIRFHNANGVNWEPGLDKSVTFWSDTTIAVRCFGSDTLGLCPFIPDTFNVTVQVDLSAEAGFDPTSDQVDIAGNFSNWDPNYNANYALTDPDNDLVYTAQFAFPEPLLEYKARFHSNGITNWEQGANKIVNFNGDTVVPVRCFSSDTLGYCPAQIDSFYVTLQVDLSNEKDFNPLLDSIDLAASFTNWNPNYNAAYALSDANTDSIWEITLYLPDSTLDYKIRFHNANGVNWEPGLDKSVTFWSDTTIAVRCFGSDTLGLCPFIPDTFNVTIQVDLSAEAGFDPTSDLVDIAGAFSNWDPAYNAAYQLSDPDNDLIYTAQFAFAEPNLEYKARFHSSGITNWEQGANKIVNFNGDTVVPVRCFSSDTLGNCPAQIDSFYVTLQVDLSNEKDFNPLLDSIDLAASFTNWNPNYNAAYALSDANTDSIWEITLYLPDSTLDYKIRFHNANGVNWEPGLDKSVTFWSDTTIAVRCFGSDTLGFCPNIPDTFNVTVQVDLSAEAGFDPTTDQVDIAGDFSNWDPAYNAAYQLSDPDNDLIYTAQFAFAEPILEYKARFHAGGITNWEQGGNKTVNFSGDTVVPVRCFGSDTLGNCPAQIDSFYVTLQVDLSNEKDFNPLLDSIDLAASFTNWNPNYNVAYALTDANTDSIWEITLYLPDSTLDYKIRFHNANGVNWEPGLDKSVTFWSDTTIDVRCFGSDTLGLCPNIPDTFNVTLQVDLSAEAGFDPSTDQVDIAGAFSNWDPAYNAAYQLSDPDNDLIYTAQFAFPEPLLEYKARFHSSGITNWEQGGNKTVNFNGDTVVPVRCFSSDTLGNCHAQIDSFYVTLQVDLSNEKDFNPALDSIDLAAAFTNWDPNYNTTYALTDANTDSIWEITLYLPDSTLDYKIRFHNANGVNWEPGLDKSVTFWSDTTIAVRCFGSDTLGLCPNIPDTFNVTIQVDLSAEAGFDPTSDQVDIAGAFSNWDPNYNANYALTDPDNDLIYTAQFAFAEPILEYKARFHSGGTTNWEQGGNKTVNFSGDTVVPLRCFSSDTLGNCPAQIDSFYVTLQVDLSNEKDFNPALDSIDLAASFSNWDPNYNAAYALTDANTDSIWEITLYLPDSTLDYKIRYHNAQGVNWEPGLDKSVTFWSDTTIDVRCFGSDTLGLCPNLPDTFNVTLNVDLSNEASFNPAVDFVDIAGFFSNWNGAYDPNYQLSDPDGDLIYTGQFAFAEPLLEYKARYHSSGSTNWENGANKIVNFNKDTVVGVRCFGNDFLGACNPVIDTFFVSLQVDMNYVTGFNPLTDSIDIAGAFSNWDPNLNLTYLMSDPDGDLVYDYTIYAPEPLLEYKARFHSSNGTNWENGANKLVNFSSDTLIPVRCFNSDTAGACVAPPPSPGIRFELSNLILAEASGTTPIALILSPSNASADTALILISKGNGASNSDFSTLPLATNDSLYLPIPANSDTLYFDLQIVDDLLVENTEQISFQLQSSSQGLLQIGSPANLLISILDNDVPSIPNYSIADISSQQANGLADSISVYCRLSGVLNSVDFKGGSGYDFHIADGSNALHISSPLDLNGYSNPSLGDSVVFIGQIAQSNGLLTLMADSLKWISANKPLPNPILVNAYRDSEESQIIKIGPLHFVNPANWPASGNSASLLMTNGPDTLSLHIDADTDIDGQNAITGNFEVTGVLSQNDPSLPYTEGYFIRPRFYSDFTPINSVAICISEIMPNSGLAWPIQGDWFEIYNYGNIPISLNGFSWDNSSGQSGAHSINGNWSLAPGERAILADVQAPFAATWIFDWKQNGNNLPLLIRDRDFNGFASLNAQGDAIHLFDSQGHLAAYSAYQGSDVLRGYSLEFDTLGSFSSRAVNGLRGAYVSLGGDVASPGNLSPIGLDENAYSPFEIYPNPAQDFLKIEANNFMQAQVQLIDQAGRPVGKWTLNGQSLELNTSQLAAGIYLLSIESDGYNYNYRISLKP</sequence>
<dbReference type="InterPro" id="IPR054409">
    <property type="entry name" value="X25_BaPul-like"/>
</dbReference>
<evidence type="ECO:0000259" key="3">
    <source>
        <dbReference type="PROSITE" id="PS51841"/>
    </source>
</evidence>
<dbReference type="InterPro" id="IPR014756">
    <property type="entry name" value="Ig_E-set"/>
</dbReference>
<dbReference type="InterPro" id="IPR002044">
    <property type="entry name" value="CBM20"/>
</dbReference>
<feature type="signal peptide" evidence="2">
    <location>
        <begin position="1"/>
        <end position="19"/>
    </location>
</feature>
<dbReference type="InterPro" id="IPR026444">
    <property type="entry name" value="Secre_tail"/>
</dbReference>
<dbReference type="EMBL" id="CP060139">
    <property type="protein sequence ID" value="QNR23561.1"/>
    <property type="molecule type" value="Genomic_DNA"/>
</dbReference>
<organism evidence="4 5">
    <name type="scientific">Croceimicrobium hydrocarbonivorans</name>
    <dbReference type="NCBI Taxonomy" id="2761580"/>
    <lineage>
        <taxon>Bacteria</taxon>
        <taxon>Pseudomonadati</taxon>
        <taxon>Bacteroidota</taxon>
        <taxon>Flavobacteriia</taxon>
        <taxon>Flavobacteriales</taxon>
        <taxon>Owenweeksiaceae</taxon>
        <taxon>Croceimicrobium</taxon>
    </lineage>
</organism>
<accession>A0A7H0VCW3</accession>
<dbReference type="InterPro" id="IPR001322">
    <property type="entry name" value="Lamin_tail_dom"/>
</dbReference>
<feature type="domain" description="LTD" evidence="3">
    <location>
        <begin position="2101"/>
        <end position="2245"/>
    </location>
</feature>
<evidence type="ECO:0000313" key="5">
    <source>
        <dbReference type="Proteomes" id="UP000516305"/>
    </source>
</evidence>
<dbReference type="InterPro" id="IPR013783">
    <property type="entry name" value="Ig-like_fold"/>
</dbReference>
<dbReference type="SMART" id="SM01065">
    <property type="entry name" value="CBM_2"/>
    <property type="match status" value="11"/>
</dbReference>
<dbReference type="Gene3D" id="2.60.40.2030">
    <property type="match status" value="1"/>
</dbReference>
<feature type="chain" id="PRO_5028934755" evidence="2">
    <location>
        <begin position="20"/>
        <end position="2363"/>
    </location>
</feature>
<dbReference type="NCBIfam" id="TIGR04183">
    <property type="entry name" value="Por_Secre_tail"/>
    <property type="match status" value="1"/>
</dbReference>
<evidence type="ECO:0000256" key="2">
    <source>
        <dbReference type="SAM" id="SignalP"/>
    </source>
</evidence>
<dbReference type="Proteomes" id="UP000516305">
    <property type="component" value="Chromosome"/>
</dbReference>
<dbReference type="GO" id="GO:2001070">
    <property type="term" value="F:starch binding"/>
    <property type="evidence" value="ECO:0007669"/>
    <property type="project" value="InterPro"/>
</dbReference>
<keyword evidence="5" id="KW-1185">Reference proteome</keyword>
<dbReference type="SUPFAM" id="SSF141072">
    <property type="entry name" value="CalX-like"/>
    <property type="match status" value="1"/>
</dbReference>
<evidence type="ECO:0000256" key="1">
    <source>
        <dbReference type="ARBA" id="ARBA00022729"/>
    </source>
</evidence>
<dbReference type="PROSITE" id="PS51841">
    <property type="entry name" value="LTD"/>
    <property type="match status" value="1"/>
</dbReference>
<dbReference type="KEGG" id="chyd:H4K34_14410"/>
<dbReference type="SUPFAM" id="SSF81296">
    <property type="entry name" value="E set domains"/>
    <property type="match status" value="1"/>
</dbReference>
<dbReference type="Pfam" id="PF00932">
    <property type="entry name" value="LTD"/>
    <property type="match status" value="1"/>
</dbReference>
<proteinExistence type="predicted"/>
<protein>
    <submittedName>
        <fullName evidence="4">T9SS type A sorting domain-containing protein</fullName>
    </submittedName>
</protein>
<dbReference type="Pfam" id="PF22058">
    <property type="entry name" value="X25_BaPul_like"/>
    <property type="match status" value="1"/>
</dbReference>
<dbReference type="RefSeq" id="WP_210758093.1">
    <property type="nucleotide sequence ID" value="NZ_CP060139.1"/>
</dbReference>
<keyword evidence="1 2" id="KW-0732">Signal</keyword>
<evidence type="ECO:0000313" key="4">
    <source>
        <dbReference type="EMBL" id="QNR23561.1"/>
    </source>
</evidence>
<dbReference type="Gene3D" id="2.60.40.10">
    <property type="entry name" value="Immunoglobulins"/>
    <property type="match status" value="12"/>
</dbReference>
<name>A0A7H0VCW3_9FLAO</name>